<feature type="transmembrane region" description="Helical" evidence="1">
    <location>
        <begin position="55"/>
        <end position="73"/>
    </location>
</feature>
<keyword evidence="1" id="KW-1133">Transmembrane helix</keyword>
<proteinExistence type="predicted"/>
<name>A0A336MEY7_CULSO</name>
<keyword evidence="1" id="KW-0472">Membrane</keyword>
<dbReference type="AlphaFoldDB" id="A0A336MEY7"/>
<accession>A0A336MEY7</accession>
<dbReference type="EMBL" id="UFQT01001014">
    <property type="protein sequence ID" value="SSX28500.1"/>
    <property type="molecule type" value="Genomic_DNA"/>
</dbReference>
<dbReference type="VEuPathDB" id="VectorBase:CSON000119"/>
<dbReference type="EMBL" id="UFQS01001014">
    <property type="protein sequence ID" value="SSX08584.1"/>
    <property type="molecule type" value="Genomic_DNA"/>
</dbReference>
<reference evidence="3" key="2">
    <citation type="submission" date="2018-07" db="EMBL/GenBank/DDBJ databases">
        <authorList>
            <person name="Quirk P.G."/>
            <person name="Krulwich T.A."/>
        </authorList>
    </citation>
    <scope>NUCLEOTIDE SEQUENCE</scope>
</reference>
<sequence>VFIDVFCKYSKGFDFYIEIWVYVDAPVKITCIKVINQNEDDNEAAIPGYNSGGIGFNWMTFNFISLIFLALFLNGNAFPQVYNHNQIETTEEPEMKPGFNLKIDNEPVTHIPQNKHLQIGECEAIQSKQDQDSVIVYTDHTIIENEGPSTLNGTIE</sequence>
<reference evidence="2" key="1">
    <citation type="submission" date="2018-04" db="EMBL/GenBank/DDBJ databases">
        <authorList>
            <person name="Go L.Y."/>
            <person name="Mitchell J.A."/>
        </authorList>
    </citation>
    <scope>NUCLEOTIDE SEQUENCE</scope>
    <source>
        <tissue evidence="2">Whole organism</tissue>
    </source>
</reference>
<gene>
    <name evidence="3" type="primary">CSON000119</name>
</gene>
<organism evidence="3">
    <name type="scientific">Culicoides sonorensis</name>
    <name type="common">Biting midge</name>
    <dbReference type="NCBI Taxonomy" id="179676"/>
    <lineage>
        <taxon>Eukaryota</taxon>
        <taxon>Metazoa</taxon>
        <taxon>Ecdysozoa</taxon>
        <taxon>Arthropoda</taxon>
        <taxon>Hexapoda</taxon>
        <taxon>Insecta</taxon>
        <taxon>Pterygota</taxon>
        <taxon>Neoptera</taxon>
        <taxon>Endopterygota</taxon>
        <taxon>Diptera</taxon>
        <taxon>Nematocera</taxon>
        <taxon>Chironomoidea</taxon>
        <taxon>Ceratopogonidae</taxon>
        <taxon>Ceratopogoninae</taxon>
        <taxon>Culicoides</taxon>
        <taxon>Monoculicoides</taxon>
    </lineage>
</organism>
<evidence type="ECO:0000313" key="2">
    <source>
        <dbReference type="EMBL" id="SSX08584.1"/>
    </source>
</evidence>
<keyword evidence="1" id="KW-0812">Transmembrane</keyword>
<evidence type="ECO:0000256" key="1">
    <source>
        <dbReference type="SAM" id="Phobius"/>
    </source>
</evidence>
<protein>
    <submittedName>
        <fullName evidence="3">CSON000119 protein</fullName>
    </submittedName>
</protein>
<evidence type="ECO:0000313" key="3">
    <source>
        <dbReference type="EMBL" id="SSX28500.1"/>
    </source>
</evidence>